<reference evidence="3 4" key="1">
    <citation type="submission" date="2020-04" db="EMBL/GenBank/DDBJ databases">
        <authorList>
            <person name="Zhang R."/>
            <person name="Schippers A."/>
        </authorList>
    </citation>
    <scope>NUCLEOTIDE SEQUENCE [LARGE SCALE GENOMIC DNA]</scope>
    <source>
        <strain evidence="3 4">DSM 109850</strain>
    </source>
</reference>
<feature type="coiled-coil region" evidence="1">
    <location>
        <begin position="47"/>
        <end position="81"/>
    </location>
</feature>
<dbReference type="InterPro" id="IPR047650">
    <property type="entry name" value="Transpos_IS110"/>
</dbReference>
<dbReference type="Pfam" id="PF02371">
    <property type="entry name" value="Transposase_20"/>
    <property type="match status" value="1"/>
</dbReference>
<dbReference type="InterPro" id="IPR003346">
    <property type="entry name" value="Transposase_20"/>
</dbReference>
<feature type="non-terminal residue" evidence="3">
    <location>
        <position position="1"/>
    </location>
</feature>
<dbReference type="GO" id="GO:0006313">
    <property type="term" value="P:DNA transposition"/>
    <property type="evidence" value="ECO:0007669"/>
    <property type="project" value="InterPro"/>
</dbReference>
<dbReference type="GO" id="GO:0003677">
    <property type="term" value="F:DNA binding"/>
    <property type="evidence" value="ECO:0007669"/>
    <property type="project" value="InterPro"/>
</dbReference>
<evidence type="ECO:0000313" key="3">
    <source>
        <dbReference type="EMBL" id="NMP24808.1"/>
    </source>
</evidence>
<sequence>TPDEIAATDVHALADLRLTASRQRVGFETARAIHEAAQDSFGITQALDVYRMQLRMLLDQIAFLEDQIAELEADIRRRVDSLDHHLVTIPGIGPVLAAAILGEIGDITRFASAQRLVAFAGIDPTVKQSGQYTASRARMSKRGSPYLRRALWLAANTARTCDPSLRAFYQRKRAEGKHAMCATGAVARKLTHVIYAILRDQVPYQSAAVGQGG</sequence>
<evidence type="ECO:0000256" key="1">
    <source>
        <dbReference type="SAM" id="Coils"/>
    </source>
</evidence>
<keyword evidence="1" id="KW-0175">Coiled coil</keyword>
<dbReference type="GO" id="GO:0004803">
    <property type="term" value="F:transposase activity"/>
    <property type="evidence" value="ECO:0007669"/>
    <property type="project" value="InterPro"/>
</dbReference>
<dbReference type="RefSeq" id="WP_169103014.1">
    <property type="nucleotide sequence ID" value="NZ_JABBVZ010000154.1"/>
</dbReference>
<accession>A0A7Y0L877</accession>
<evidence type="ECO:0000259" key="2">
    <source>
        <dbReference type="Pfam" id="PF02371"/>
    </source>
</evidence>
<comment type="caution">
    <text evidence="3">The sequence shown here is derived from an EMBL/GenBank/DDBJ whole genome shotgun (WGS) entry which is preliminary data.</text>
</comment>
<protein>
    <submittedName>
        <fullName evidence="3">IS110 family transposase</fullName>
    </submittedName>
</protein>
<gene>
    <name evidence="3" type="ORF">HIJ39_21095</name>
</gene>
<evidence type="ECO:0000313" key="4">
    <source>
        <dbReference type="Proteomes" id="UP000533476"/>
    </source>
</evidence>
<dbReference type="NCBIfam" id="NF033542">
    <property type="entry name" value="transpos_IS110"/>
    <property type="match status" value="1"/>
</dbReference>
<dbReference type="PANTHER" id="PTHR33055">
    <property type="entry name" value="TRANSPOSASE FOR INSERTION SEQUENCE ELEMENT IS1111A"/>
    <property type="match status" value="1"/>
</dbReference>
<feature type="domain" description="Transposase IS116/IS110/IS902 C-terminal" evidence="2">
    <location>
        <begin position="84"/>
        <end position="170"/>
    </location>
</feature>
<organism evidence="3 4">
    <name type="scientific">Sulfobacillus harzensis</name>
    <dbReference type="NCBI Taxonomy" id="2729629"/>
    <lineage>
        <taxon>Bacteria</taxon>
        <taxon>Bacillati</taxon>
        <taxon>Bacillota</taxon>
        <taxon>Clostridia</taxon>
        <taxon>Eubacteriales</taxon>
        <taxon>Clostridiales Family XVII. Incertae Sedis</taxon>
        <taxon>Sulfobacillus</taxon>
    </lineage>
</organism>
<dbReference type="Proteomes" id="UP000533476">
    <property type="component" value="Unassembled WGS sequence"/>
</dbReference>
<dbReference type="EMBL" id="JABBVZ010000154">
    <property type="protein sequence ID" value="NMP24808.1"/>
    <property type="molecule type" value="Genomic_DNA"/>
</dbReference>
<keyword evidence="4" id="KW-1185">Reference proteome</keyword>
<name>A0A7Y0L877_9FIRM</name>
<proteinExistence type="predicted"/>
<dbReference type="AlphaFoldDB" id="A0A7Y0L877"/>